<comment type="caution">
    <text evidence="2">The sequence shown here is derived from an EMBL/GenBank/DDBJ whole genome shotgun (WGS) entry which is preliminary data.</text>
</comment>
<feature type="transmembrane region" description="Helical" evidence="1">
    <location>
        <begin position="73"/>
        <end position="96"/>
    </location>
</feature>
<dbReference type="Proteomes" id="UP000247409">
    <property type="component" value="Unassembled WGS sequence"/>
</dbReference>
<gene>
    <name evidence="2" type="ORF">BWQ96_02394</name>
</gene>
<sequence length="262" mass="28513">MAVDLTPAFHVTLYLVFLESLLFCAVIMQAKNVEPGTHSGVARYFGMIFFFQAMASLFLALSEQMYEGYPSLYLAVVCVICTVTAVCFCIPAAAVVAVPEANKHALQALVYVLSIVMVLLCSFVFSKRLQAAPDIPYINQLLRRELLGAIVGALAVLGGASAVRIARDRKGKNGAFILLCGLVLMAAFGVLWVQLEPLCKVRSASDEWPQSCPMSRLFDHNFMMTVFVLVANVLTAEGVLRLMAAGSGVQEYDEIVRTINTT</sequence>
<feature type="transmembrane region" description="Helical" evidence="1">
    <location>
        <begin position="108"/>
        <end position="126"/>
    </location>
</feature>
<evidence type="ECO:0000313" key="2">
    <source>
        <dbReference type="EMBL" id="PXF47712.1"/>
    </source>
</evidence>
<feature type="transmembrane region" description="Helical" evidence="1">
    <location>
        <begin position="146"/>
        <end position="163"/>
    </location>
</feature>
<keyword evidence="1" id="KW-0812">Transmembrane</keyword>
<feature type="transmembrane region" description="Helical" evidence="1">
    <location>
        <begin position="42"/>
        <end position="61"/>
    </location>
</feature>
<evidence type="ECO:0000313" key="3">
    <source>
        <dbReference type="Proteomes" id="UP000247409"/>
    </source>
</evidence>
<keyword evidence="1" id="KW-0472">Membrane</keyword>
<dbReference type="OrthoDB" id="1073at2759"/>
<feature type="transmembrane region" description="Helical" evidence="1">
    <location>
        <begin position="175"/>
        <end position="195"/>
    </location>
</feature>
<reference evidence="2 3" key="1">
    <citation type="journal article" date="2018" name="Mol. Biol. Evol.">
        <title>Analysis of the draft genome of the red seaweed Gracilariopsis chorda provides insights into genome size evolution in Rhodophyta.</title>
        <authorList>
            <person name="Lee J."/>
            <person name="Yang E.C."/>
            <person name="Graf L."/>
            <person name="Yang J.H."/>
            <person name="Qiu H."/>
            <person name="Zel Zion U."/>
            <person name="Chan C.X."/>
            <person name="Stephens T.G."/>
            <person name="Weber A.P.M."/>
            <person name="Boo G.H."/>
            <person name="Boo S.M."/>
            <person name="Kim K.M."/>
            <person name="Shin Y."/>
            <person name="Jung M."/>
            <person name="Lee S.J."/>
            <person name="Yim H.S."/>
            <person name="Lee J.H."/>
            <person name="Bhattacharya D."/>
            <person name="Yoon H.S."/>
        </authorList>
    </citation>
    <scope>NUCLEOTIDE SEQUENCE [LARGE SCALE GENOMIC DNA]</scope>
    <source>
        <strain evidence="2 3">SKKU-2015</strain>
        <tissue evidence="2">Whole body</tissue>
    </source>
</reference>
<proteinExistence type="predicted"/>
<feature type="transmembrane region" description="Helical" evidence="1">
    <location>
        <begin position="12"/>
        <end position="30"/>
    </location>
</feature>
<organism evidence="2 3">
    <name type="scientific">Gracilariopsis chorda</name>
    <dbReference type="NCBI Taxonomy" id="448386"/>
    <lineage>
        <taxon>Eukaryota</taxon>
        <taxon>Rhodophyta</taxon>
        <taxon>Florideophyceae</taxon>
        <taxon>Rhodymeniophycidae</taxon>
        <taxon>Gracilariales</taxon>
        <taxon>Gracilariaceae</taxon>
        <taxon>Gracilariopsis</taxon>
    </lineage>
</organism>
<evidence type="ECO:0000256" key="1">
    <source>
        <dbReference type="SAM" id="Phobius"/>
    </source>
</evidence>
<keyword evidence="3" id="KW-1185">Reference proteome</keyword>
<name>A0A2V3IZX5_9FLOR</name>
<feature type="transmembrane region" description="Helical" evidence="1">
    <location>
        <begin position="222"/>
        <end position="240"/>
    </location>
</feature>
<keyword evidence="1" id="KW-1133">Transmembrane helix</keyword>
<dbReference type="AlphaFoldDB" id="A0A2V3IZX5"/>
<dbReference type="EMBL" id="NBIV01000020">
    <property type="protein sequence ID" value="PXF47712.1"/>
    <property type="molecule type" value="Genomic_DNA"/>
</dbReference>
<protein>
    <submittedName>
        <fullName evidence="2">Uncharacterized protein</fullName>
    </submittedName>
</protein>
<accession>A0A2V3IZX5</accession>